<dbReference type="InterPro" id="IPR051820">
    <property type="entry name" value="FAD-binding_MO"/>
</dbReference>
<dbReference type="Proteomes" id="UP000285376">
    <property type="component" value="Unassembled WGS sequence"/>
</dbReference>
<dbReference type="PANTHER" id="PTHR43872:SF1">
    <property type="entry name" value="MONOOXYGENASE, PUTATIVE (AFU_ORTHOLOGUE AFUA_8G02570)-RELATED"/>
    <property type="match status" value="1"/>
</dbReference>
<keyword evidence="5" id="KW-0521">NADP</keyword>
<dbReference type="GO" id="GO:0050661">
    <property type="term" value="F:NADP binding"/>
    <property type="evidence" value="ECO:0007669"/>
    <property type="project" value="InterPro"/>
</dbReference>
<keyword evidence="6" id="KW-0560">Oxidoreductase</keyword>
<keyword evidence="3" id="KW-0285">Flavoprotein</keyword>
<dbReference type="SUPFAM" id="SSF51905">
    <property type="entry name" value="FAD/NAD(P)-binding domain"/>
    <property type="match status" value="2"/>
</dbReference>
<reference evidence="9 10" key="1">
    <citation type="submission" date="2018-08" db="EMBL/GenBank/DDBJ databases">
        <title>Whole genome sequence analysis of Dermacoccus abyssi bacteria isolated from Deep Mariana trench Micromonospora spp reveals genes involved in the environmental adaptation and production of secondary metabolites.</title>
        <authorList>
            <person name="Abdel-Mageed W.M."/>
            <person name="Lehri B."/>
            <person name="Nouioui I."/>
            <person name="Goodfellow I."/>
            <person name="Jaspars M."/>
            <person name="Karlyshev A."/>
        </authorList>
    </citation>
    <scope>NUCLEOTIDE SEQUENCE [LARGE SCALE GENOMIC DNA]</scope>
    <source>
        <strain evidence="9 10">MT1.1</strain>
    </source>
</reference>
<dbReference type="Gene3D" id="3.50.50.60">
    <property type="entry name" value="FAD/NAD(P)-binding domain"/>
    <property type="match status" value="3"/>
</dbReference>
<evidence type="ECO:0000256" key="6">
    <source>
        <dbReference type="ARBA" id="ARBA00023002"/>
    </source>
</evidence>
<evidence type="ECO:0000256" key="2">
    <source>
        <dbReference type="ARBA" id="ARBA00010139"/>
    </source>
</evidence>
<evidence type="ECO:0000256" key="7">
    <source>
        <dbReference type="ARBA" id="ARBA00023033"/>
    </source>
</evidence>
<dbReference type="Pfam" id="PF00743">
    <property type="entry name" value="FMO-like"/>
    <property type="match status" value="1"/>
</dbReference>
<comment type="similarity">
    <text evidence="2">Belongs to the FAD-binding monooxygenase family.</text>
</comment>
<evidence type="ECO:0000313" key="10">
    <source>
        <dbReference type="Proteomes" id="UP000285376"/>
    </source>
</evidence>
<comment type="cofactor">
    <cofactor evidence="1">
        <name>FAD</name>
        <dbReference type="ChEBI" id="CHEBI:57692"/>
    </cofactor>
</comment>
<proteinExistence type="inferred from homology"/>
<gene>
    <name evidence="9" type="ORF">D1832_13510</name>
</gene>
<protein>
    <submittedName>
        <fullName evidence="9">NAD(P)/FAD-dependent oxidoreductase</fullName>
    </submittedName>
</protein>
<dbReference type="AlphaFoldDB" id="A0A417Z0Y0"/>
<dbReference type="Pfam" id="PF01946">
    <property type="entry name" value="Thi4"/>
    <property type="match status" value="1"/>
</dbReference>
<comment type="caution">
    <text evidence="9">The sequence shown here is derived from an EMBL/GenBank/DDBJ whole genome shotgun (WGS) entry which is preliminary data.</text>
</comment>
<dbReference type="RefSeq" id="WP_118914776.1">
    <property type="nucleotide sequence ID" value="NZ_CBCRVH010000021.1"/>
</dbReference>
<dbReference type="GO" id="GO:0004499">
    <property type="term" value="F:N,N-dimethylaniline monooxygenase activity"/>
    <property type="evidence" value="ECO:0007669"/>
    <property type="project" value="InterPro"/>
</dbReference>
<evidence type="ECO:0000256" key="5">
    <source>
        <dbReference type="ARBA" id="ARBA00022857"/>
    </source>
</evidence>
<dbReference type="InterPro" id="IPR020946">
    <property type="entry name" value="Flavin_mOase-like"/>
</dbReference>
<keyword evidence="4" id="KW-0274">FAD</keyword>
<feature type="region of interest" description="Disordered" evidence="8">
    <location>
        <begin position="474"/>
        <end position="503"/>
    </location>
</feature>
<dbReference type="EMBL" id="QWLM01000020">
    <property type="protein sequence ID" value="RHW44090.1"/>
    <property type="molecule type" value="Genomic_DNA"/>
</dbReference>
<dbReference type="PANTHER" id="PTHR43872">
    <property type="entry name" value="MONOOXYGENASE, PUTATIVE (AFU_ORTHOLOGUE AFUA_8G02570)-RELATED"/>
    <property type="match status" value="1"/>
</dbReference>
<organism evidence="9 10">
    <name type="scientific">Dermacoccus abyssi</name>
    <dbReference type="NCBI Taxonomy" id="322596"/>
    <lineage>
        <taxon>Bacteria</taxon>
        <taxon>Bacillati</taxon>
        <taxon>Actinomycetota</taxon>
        <taxon>Actinomycetes</taxon>
        <taxon>Micrococcales</taxon>
        <taxon>Dermacoccaceae</taxon>
        <taxon>Dermacoccus</taxon>
    </lineage>
</organism>
<evidence type="ECO:0000313" key="9">
    <source>
        <dbReference type="EMBL" id="RHW44090.1"/>
    </source>
</evidence>
<keyword evidence="7" id="KW-0503">Monooxygenase</keyword>
<dbReference type="PRINTS" id="PR00411">
    <property type="entry name" value="PNDRDTASEI"/>
</dbReference>
<evidence type="ECO:0000256" key="3">
    <source>
        <dbReference type="ARBA" id="ARBA00022630"/>
    </source>
</evidence>
<evidence type="ECO:0000256" key="1">
    <source>
        <dbReference type="ARBA" id="ARBA00001974"/>
    </source>
</evidence>
<sequence length="503" mass="55518">MTNETTPEVLDVVVIGAGLSGIGAGYRLTERMPDLKYAILERRPSLGGTWDLFRYPGIRSDSDMYTLAYPFDPWQHERAIAAGGDILDYIKHTATKYGIDEHIRYEHEVVRGDWSSEDALWTLTVRTPDGEQEVRTRFVYACSGYYSYNEPYKADIPGIDDFGGTVIHPQFWPADLDVTDKRITVIGSGATAITLVPALADAGADVTMLQRTPSFVLGQPGRDPLNRLLRGRVSDERRHAILRNKNVFLQWGSYQFARRAPKLTTRALRAGVRMSAGMSHMENFTAPYNPWDQRLCVVPDSDLFKVLKKDGAHVVTDTIERVEAGGIRTTSGTFIDADIIVTATGLSLEMLGGAEVFVDGDKVDLSERLAYRGCMLEGVPNVGMCVGYINASWGLRSDLSNRFIARVVEHMRTTGSDIATPTAPPGLERAPLLEMESGYLQRGAALMPRKAKTPPWTMRQDYLAEAREMKNPPVTTDMRYERSGAAGGSIPADGSKTPAMGAR</sequence>
<evidence type="ECO:0000256" key="4">
    <source>
        <dbReference type="ARBA" id="ARBA00022827"/>
    </source>
</evidence>
<name>A0A417Z0Y0_9MICO</name>
<dbReference type="GO" id="GO:0050660">
    <property type="term" value="F:flavin adenine dinucleotide binding"/>
    <property type="evidence" value="ECO:0007669"/>
    <property type="project" value="InterPro"/>
</dbReference>
<dbReference type="FunFam" id="3.50.50.60:FF:000228">
    <property type="entry name" value="FAD-containing monooxygenase EthA"/>
    <property type="match status" value="1"/>
</dbReference>
<evidence type="ECO:0000256" key="8">
    <source>
        <dbReference type="SAM" id="MobiDB-lite"/>
    </source>
</evidence>
<dbReference type="InterPro" id="IPR036188">
    <property type="entry name" value="FAD/NAD-bd_sf"/>
</dbReference>
<accession>A0A417Z0Y0</accession>